<feature type="chain" id="PRO_5018132117" description="DUF4595 domain-containing protein" evidence="1">
    <location>
        <begin position="27"/>
        <end position="273"/>
    </location>
</feature>
<proteinExistence type="predicted"/>
<keyword evidence="1" id="KW-0732">Signal</keyword>
<feature type="signal peptide" evidence="1">
    <location>
        <begin position="1"/>
        <end position="26"/>
    </location>
</feature>
<name>A0A3M9MXB6_9BACT</name>
<sequence>MNVTMKLPKVLSLLFAFSLLVLGSCSEDDESTPVPGQQTCRPVKVTSEGLVSNITYTNDKITNFSTEGYGNATVSYHSAGNLAGKVASMAFSGGEQGKGTLEYEYDDQGLLIGTFLTILDLGGAGQVAEFTYTNGRISKITRTMVFPSEDEGEGPFMISMGYTTYTYDSQGNVLKATDYDADSETPDHTIEYTYDTKSNPSAGIEAFMVGLPGMNPASGNNILTAIYKEGNTVDKDNSYSNAYVFNSSGYATKITSTTQNGEVTVTNIDYSCN</sequence>
<evidence type="ECO:0008006" key="4">
    <source>
        <dbReference type="Google" id="ProtNLM"/>
    </source>
</evidence>
<dbReference type="AlphaFoldDB" id="A0A3M9MXB6"/>
<evidence type="ECO:0000313" key="2">
    <source>
        <dbReference type="EMBL" id="RNI29408.1"/>
    </source>
</evidence>
<keyword evidence="3" id="KW-1185">Reference proteome</keyword>
<dbReference type="PROSITE" id="PS51257">
    <property type="entry name" value="PROKAR_LIPOPROTEIN"/>
    <property type="match status" value="1"/>
</dbReference>
<dbReference type="Gene3D" id="2.180.10.10">
    <property type="entry name" value="RHS repeat-associated core"/>
    <property type="match status" value="1"/>
</dbReference>
<organism evidence="2 3">
    <name type="scientific">Rufibacter immobilis</name>
    <dbReference type="NCBI Taxonomy" id="1348778"/>
    <lineage>
        <taxon>Bacteria</taxon>
        <taxon>Pseudomonadati</taxon>
        <taxon>Bacteroidota</taxon>
        <taxon>Cytophagia</taxon>
        <taxon>Cytophagales</taxon>
        <taxon>Hymenobacteraceae</taxon>
        <taxon>Rufibacter</taxon>
    </lineage>
</organism>
<dbReference type="Proteomes" id="UP000271010">
    <property type="component" value="Unassembled WGS sequence"/>
</dbReference>
<comment type="caution">
    <text evidence="2">The sequence shown here is derived from an EMBL/GenBank/DDBJ whole genome shotgun (WGS) entry which is preliminary data.</text>
</comment>
<protein>
    <recommendedName>
        <fullName evidence="4">DUF4595 domain-containing protein</fullName>
    </recommendedName>
</protein>
<evidence type="ECO:0000313" key="3">
    <source>
        <dbReference type="Proteomes" id="UP000271010"/>
    </source>
</evidence>
<reference evidence="2 3" key="1">
    <citation type="submission" date="2018-11" db="EMBL/GenBank/DDBJ databases">
        <title>Rufibacter latericius sp. nov., isolated from water in Baiyang Lake.</title>
        <authorList>
            <person name="Yang Y."/>
        </authorList>
    </citation>
    <scope>NUCLEOTIDE SEQUENCE [LARGE SCALE GENOMIC DNA]</scope>
    <source>
        <strain evidence="2 3">MCC P1</strain>
    </source>
</reference>
<evidence type="ECO:0000256" key="1">
    <source>
        <dbReference type="SAM" id="SignalP"/>
    </source>
</evidence>
<accession>A0A3M9MXB6</accession>
<dbReference type="EMBL" id="RJJE01000009">
    <property type="protein sequence ID" value="RNI29408.1"/>
    <property type="molecule type" value="Genomic_DNA"/>
</dbReference>
<gene>
    <name evidence="2" type="ORF">EFA69_07550</name>
</gene>